<organism evidence="2 3">
    <name type="scientific">Salinicola corii</name>
    <dbReference type="NCBI Taxonomy" id="2606937"/>
    <lineage>
        <taxon>Bacteria</taxon>
        <taxon>Pseudomonadati</taxon>
        <taxon>Pseudomonadota</taxon>
        <taxon>Gammaproteobacteria</taxon>
        <taxon>Oceanospirillales</taxon>
        <taxon>Halomonadaceae</taxon>
        <taxon>Salinicola</taxon>
    </lineage>
</organism>
<evidence type="ECO:0000259" key="1">
    <source>
        <dbReference type="Pfam" id="PF08332"/>
    </source>
</evidence>
<dbReference type="Proteomes" id="UP000466024">
    <property type="component" value="Unassembled WGS sequence"/>
</dbReference>
<dbReference type="Gene3D" id="3.10.450.50">
    <property type="match status" value="1"/>
</dbReference>
<dbReference type="SUPFAM" id="SSF54427">
    <property type="entry name" value="NTF2-like"/>
    <property type="match status" value="1"/>
</dbReference>
<keyword evidence="3" id="KW-1185">Reference proteome</keyword>
<proteinExistence type="predicted"/>
<name>A0A640W6Y7_9GAMM</name>
<dbReference type="Pfam" id="PF08332">
    <property type="entry name" value="CaMKII_AD"/>
    <property type="match status" value="1"/>
</dbReference>
<gene>
    <name evidence="2" type="ORF">F0A16_21090</name>
</gene>
<comment type="caution">
    <text evidence="2">The sequence shown here is derived from an EMBL/GenBank/DDBJ whole genome shotgun (WGS) entry which is preliminary data.</text>
</comment>
<dbReference type="InterPro" id="IPR032710">
    <property type="entry name" value="NTF2-like_dom_sf"/>
</dbReference>
<protein>
    <submittedName>
        <fullName evidence="2">DUF4440 domain-containing protein</fullName>
    </submittedName>
</protein>
<dbReference type="InterPro" id="IPR013543">
    <property type="entry name" value="Ca/CaM-dep_prot_kinase-assoc"/>
</dbReference>
<evidence type="ECO:0000313" key="3">
    <source>
        <dbReference type="Proteomes" id="UP000466024"/>
    </source>
</evidence>
<dbReference type="CDD" id="cd00531">
    <property type="entry name" value="NTF2_like"/>
    <property type="match status" value="1"/>
</dbReference>
<evidence type="ECO:0000313" key="2">
    <source>
        <dbReference type="EMBL" id="KAA0015293.1"/>
    </source>
</evidence>
<dbReference type="GO" id="GO:0005516">
    <property type="term" value="F:calmodulin binding"/>
    <property type="evidence" value="ECO:0007669"/>
    <property type="project" value="InterPro"/>
</dbReference>
<dbReference type="EMBL" id="VTPX01000024">
    <property type="protein sequence ID" value="KAA0015293.1"/>
    <property type="molecule type" value="Genomic_DNA"/>
</dbReference>
<sequence>MPHPTSPALTERDTEFCLNAASRTLERWAIAVSRGEKETLLSLYAEDAILVPTVANDVRDTRHERQRYFDSFLANEALTCELGDYSRRVSRKLGTVVVGGHYVFSYLLKGETVTIPARFLFTFEEIQGEWKITGHHSSQLA</sequence>
<accession>A0A640W6Y7</accession>
<reference evidence="2 3" key="1">
    <citation type="submission" date="2019-08" db="EMBL/GenBank/DDBJ databases">
        <title>Bioinformatics analysis of the strain L3 and L5.</title>
        <authorList>
            <person name="Li X."/>
        </authorList>
    </citation>
    <scope>NUCLEOTIDE SEQUENCE [LARGE SCALE GENOMIC DNA]</scope>
    <source>
        <strain evidence="2 3">L3</strain>
    </source>
</reference>
<dbReference type="AlphaFoldDB" id="A0A640W6Y7"/>
<dbReference type="GO" id="GO:0004683">
    <property type="term" value="F:calcium/calmodulin-dependent protein kinase activity"/>
    <property type="evidence" value="ECO:0007669"/>
    <property type="project" value="InterPro"/>
</dbReference>
<dbReference type="RefSeq" id="WP_149437977.1">
    <property type="nucleotide sequence ID" value="NZ_VTPX01000024.1"/>
</dbReference>
<feature type="domain" description="Calcium/calmodulin-dependent protein kinase II association-domain" evidence="1">
    <location>
        <begin position="23"/>
        <end position="139"/>
    </location>
</feature>